<gene>
    <name evidence="5" type="ORF">CYCCA115_LOCUS2813</name>
</gene>
<feature type="domain" description="Potassium channel tetramerisation-type BTB" evidence="3">
    <location>
        <begin position="11"/>
        <end position="90"/>
    </location>
</feature>
<dbReference type="SUPFAM" id="SSF54695">
    <property type="entry name" value="POZ domain"/>
    <property type="match status" value="1"/>
</dbReference>
<dbReference type="GO" id="GO:0051260">
    <property type="term" value="P:protein homooligomerization"/>
    <property type="evidence" value="ECO:0007669"/>
    <property type="project" value="InterPro"/>
</dbReference>
<name>A0AAD2FHK7_9STRA</name>
<protein>
    <recommendedName>
        <fullName evidence="7">Helicase-associated domain-containing protein</fullName>
    </recommendedName>
</protein>
<evidence type="ECO:0000256" key="1">
    <source>
        <dbReference type="SAM" id="Coils"/>
    </source>
</evidence>
<dbReference type="InterPro" id="IPR005114">
    <property type="entry name" value="Helicase_assoc"/>
</dbReference>
<proteinExistence type="predicted"/>
<evidence type="ECO:0000313" key="6">
    <source>
        <dbReference type="Proteomes" id="UP001295423"/>
    </source>
</evidence>
<dbReference type="Pfam" id="PF03457">
    <property type="entry name" value="HA"/>
    <property type="match status" value="2"/>
</dbReference>
<dbReference type="PANTHER" id="PTHR33418">
    <property type="entry name" value="HELICASE-ASSOCIATED"/>
    <property type="match status" value="1"/>
</dbReference>
<evidence type="ECO:0000259" key="3">
    <source>
        <dbReference type="Pfam" id="PF02214"/>
    </source>
</evidence>
<dbReference type="Proteomes" id="UP001295423">
    <property type="component" value="Unassembled WGS sequence"/>
</dbReference>
<feature type="domain" description="Helicase-associated" evidence="4">
    <location>
        <begin position="269"/>
        <end position="338"/>
    </location>
</feature>
<feature type="compositionally biased region" description="Low complexity" evidence="2">
    <location>
        <begin position="421"/>
        <end position="430"/>
    </location>
</feature>
<dbReference type="CDD" id="cd18316">
    <property type="entry name" value="BTB_POZ_KCTD-like"/>
    <property type="match status" value="1"/>
</dbReference>
<feature type="domain" description="Helicase-associated" evidence="4">
    <location>
        <begin position="344"/>
        <end position="411"/>
    </location>
</feature>
<keyword evidence="6" id="KW-1185">Reference proteome</keyword>
<feature type="region of interest" description="Disordered" evidence="2">
    <location>
        <begin position="419"/>
        <end position="439"/>
    </location>
</feature>
<comment type="caution">
    <text evidence="5">The sequence shown here is derived from an EMBL/GenBank/DDBJ whole genome shotgun (WGS) entry which is preliminary data.</text>
</comment>
<dbReference type="Pfam" id="PF02214">
    <property type="entry name" value="BTB_2"/>
    <property type="match status" value="1"/>
</dbReference>
<evidence type="ECO:0008006" key="7">
    <source>
        <dbReference type="Google" id="ProtNLM"/>
    </source>
</evidence>
<accession>A0AAD2FHK7</accession>
<dbReference type="InterPro" id="IPR011333">
    <property type="entry name" value="SKP1/BTB/POZ_sf"/>
</dbReference>
<evidence type="ECO:0000256" key="2">
    <source>
        <dbReference type="SAM" id="MobiDB-lite"/>
    </source>
</evidence>
<feature type="coiled-coil region" evidence="1">
    <location>
        <begin position="114"/>
        <end position="141"/>
    </location>
</feature>
<evidence type="ECO:0000259" key="4">
    <source>
        <dbReference type="Pfam" id="PF03457"/>
    </source>
</evidence>
<organism evidence="5 6">
    <name type="scientific">Cylindrotheca closterium</name>
    <dbReference type="NCBI Taxonomy" id="2856"/>
    <lineage>
        <taxon>Eukaryota</taxon>
        <taxon>Sar</taxon>
        <taxon>Stramenopiles</taxon>
        <taxon>Ochrophyta</taxon>
        <taxon>Bacillariophyta</taxon>
        <taxon>Bacillariophyceae</taxon>
        <taxon>Bacillariophycidae</taxon>
        <taxon>Bacillariales</taxon>
        <taxon>Bacillariaceae</taxon>
        <taxon>Cylindrotheca</taxon>
    </lineage>
</organism>
<sequence>MAVDKAASQTVTFNVGGKHYEVSKSLLEAYQCTILAQKAMTESSSPIFVDRDPDRFSYCLDYMRDNGKVFLLEGVTKKAVVRELLFFGFADIDESLIEDEFSTGKSAMRFHTLLARTHQDIENLEAEISSNQKKVQMAKLAMHCLEECLKCVDGCVFVHVLSPYVESIDVLSVESLMQTNDDYGSASTIAKKDPIQLCSSILDPLVDQPVRKKLSLSASCHSNQLVLLEQQHHALEEEPWEQANKRQKLRHQQFETSDDESMARFRPYQEDQWRIQFKKLIEFKLKNGHCGVPHKYPEDRVLARWVKRQRYQYKKLNDNDPTSTMTARRVEDLEAVGFVWHSHAAAWLEKLNDLKAFKERTGHCKVPSHYPKDVQLSTWVKCQRRQYKLYLSRGSSSMTIKRLHALESLGFVFDTRKKNNKGANNERNNNMFETPAGLV</sequence>
<keyword evidence="1" id="KW-0175">Coiled coil</keyword>
<dbReference type="Gene3D" id="6.10.140.530">
    <property type="match status" value="2"/>
</dbReference>
<reference evidence="5" key="1">
    <citation type="submission" date="2023-08" db="EMBL/GenBank/DDBJ databases">
        <authorList>
            <person name="Audoor S."/>
            <person name="Bilcke G."/>
        </authorList>
    </citation>
    <scope>NUCLEOTIDE SEQUENCE</scope>
</reference>
<dbReference type="AlphaFoldDB" id="A0AAD2FHK7"/>
<dbReference type="EMBL" id="CAKOGP040000224">
    <property type="protein sequence ID" value="CAJ1932392.1"/>
    <property type="molecule type" value="Genomic_DNA"/>
</dbReference>
<dbReference type="Gene3D" id="3.30.710.10">
    <property type="entry name" value="Potassium Channel Kv1.1, Chain A"/>
    <property type="match status" value="1"/>
</dbReference>
<dbReference type="PANTHER" id="PTHR33418:SF1">
    <property type="entry name" value="HELICASE-ASSOCIATED DOMAIN-CONTAINING PROTEIN"/>
    <property type="match status" value="1"/>
</dbReference>
<evidence type="ECO:0000313" key="5">
    <source>
        <dbReference type="EMBL" id="CAJ1932392.1"/>
    </source>
</evidence>
<dbReference type="InterPro" id="IPR003131">
    <property type="entry name" value="T1-type_BTB"/>
</dbReference>